<accession>A0A9J6NY53</accession>
<sequence>MNDLLSIVSEIIKGIYFYKLVNKFVCVKENKFIKFIAFFSMFAISGVIIYNADVVNISYTMLLFFVVMLTCYRGTKIEKISIIMVLYPIVVALNFITKDISVKLYFSSSQTLFMSNLCETITILSCIFWVVIYKIFGDKFKKASSLIDYKTWLLVDLICLAPFISIYATIIFTPSGKEYQAYFIALACIITNLGVIYLIEYIAESIRIKAENRNLKLEYSYYQELLNNQQEVRKLRHDINNHLGVVSAFLENKDLEGAKEYFECLSDKFQVSNRQFCNNSIVNAVINAKYNFALENNIDCFFNISIDKVLPIEDIDLCSIFANTLDNAIEASLKINKPSQRKITVKALLDKGYFSYNITNTIGSKVNFFKGKYISDKEDKKLHGFGIENVSSIVKKYNGIIDINYSETNFEVLIVIKVN</sequence>
<dbReference type="PANTHER" id="PTHR40448:SF1">
    <property type="entry name" value="TWO-COMPONENT SENSOR HISTIDINE KINASE"/>
    <property type="match status" value="1"/>
</dbReference>
<keyword evidence="1" id="KW-0472">Membrane</keyword>
<evidence type="ECO:0000259" key="2">
    <source>
        <dbReference type="Pfam" id="PF14501"/>
    </source>
</evidence>
<reference evidence="3" key="2">
    <citation type="submission" date="2021-04" db="EMBL/GenBank/DDBJ databases">
        <authorList>
            <person name="Dong X."/>
        </authorList>
    </citation>
    <scope>NUCLEOTIDE SEQUENCE</scope>
    <source>
        <strain evidence="3">ZWT</strain>
    </source>
</reference>
<feature type="transmembrane region" description="Helical" evidence="1">
    <location>
        <begin position="56"/>
        <end position="72"/>
    </location>
</feature>
<dbReference type="Gene3D" id="3.30.565.10">
    <property type="entry name" value="Histidine kinase-like ATPase, C-terminal domain"/>
    <property type="match status" value="1"/>
</dbReference>
<keyword evidence="4" id="KW-1185">Reference proteome</keyword>
<feature type="transmembrane region" description="Helical" evidence="1">
    <location>
        <begin position="32"/>
        <end position="50"/>
    </location>
</feature>
<keyword evidence="1" id="KW-1133">Transmembrane helix</keyword>
<dbReference type="GO" id="GO:0042802">
    <property type="term" value="F:identical protein binding"/>
    <property type="evidence" value="ECO:0007669"/>
    <property type="project" value="TreeGrafter"/>
</dbReference>
<dbReference type="AlphaFoldDB" id="A0A9J6NY53"/>
<dbReference type="RefSeq" id="WP_250857782.1">
    <property type="nucleotide sequence ID" value="NZ_JAGSOJ010000001.1"/>
</dbReference>
<feature type="transmembrane region" description="Helical" evidence="1">
    <location>
        <begin position="112"/>
        <end position="132"/>
    </location>
</feature>
<evidence type="ECO:0000313" key="4">
    <source>
        <dbReference type="Proteomes" id="UP001056429"/>
    </source>
</evidence>
<dbReference type="EMBL" id="JAGSOJ010000001">
    <property type="protein sequence ID" value="MCM1988918.1"/>
    <property type="molecule type" value="Genomic_DNA"/>
</dbReference>
<dbReference type="InterPro" id="IPR036890">
    <property type="entry name" value="HATPase_C_sf"/>
</dbReference>
<proteinExistence type="predicted"/>
<protein>
    <submittedName>
        <fullName evidence="3">GHKL domain-containing protein</fullName>
    </submittedName>
</protein>
<evidence type="ECO:0000256" key="1">
    <source>
        <dbReference type="SAM" id="Phobius"/>
    </source>
</evidence>
<dbReference type="Pfam" id="PF14501">
    <property type="entry name" value="HATPase_c_5"/>
    <property type="match status" value="1"/>
</dbReference>
<reference evidence="3" key="1">
    <citation type="journal article" date="2021" name="mSystems">
        <title>Bacteria and Archaea Synergistically Convert Glycine Betaine to Biogenic Methane in the Formosa Cold Seep of the South China Sea.</title>
        <authorList>
            <person name="Li L."/>
            <person name="Zhang W."/>
            <person name="Zhang S."/>
            <person name="Song L."/>
            <person name="Sun Q."/>
            <person name="Zhang H."/>
            <person name="Xiang H."/>
            <person name="Dong X."/>
        </authorList>
    </citation>
    <scope>NUCLEOTIDE SEQUENCE</scope>
    <source>
        <strain evidence="3">ZWT</strain>
    </source>
</reference>
<dbReference type="CDD" id="cd16935">
    <property type="entry name" value="HATPase_AgrC-ComD-like"/>
    <property type="match status" value="1"/>
</dbReference>
<dbReference type="Proteomes" id="UP001056429">
    <property type="component" value="Unassembled WGS sequence"/>
</dbReference>
<feature type="transmembrane region" description="Helical" evidence="1">
    <location>
        <begin position="153"/>
        <end position="173"/>
    </location>
</feature>
<organism evidence="3 4">
    <name type="scientific">Oceanirhabdus seepicola</name>
    <dbReference type="NCBI Taxonomy" id="2828781"/>
    <lineage>
        <taxon>Bacteria</taxon>
        <taxon>Bacillati</taxon>
        <taxon>Bacillota</taxon>
        <taxon>Clostridia</taxon>
        <taxon>Eubacteriales</taxon>
        <taxon>Clostridiaceae</taxon>
        <taxon>Oceanirhabdus</taxon>
    </lineage>
</organism>
<feature type="domain" description="Sensor histidine kinase NatK-like C-terminal" evidence="2">
    <location>
        <begin position="314"/>
        <end position="416"/>
    </location>
</feature>
<dbReference type="InterPro" id="IPR032834">
    <property type="entry name" value="NatK-like_C"/>
</dbReference>
<feature type="transmembrane region" description="Helical" evidence="1">
    <location>
        <begin position="84"/>
        <end position="106"/>
    </location>
</feature>
<keyword evidence="1" id="KW-0812">Transmembrane</keyword>
<dbReference type="SUPFAM" id="SSF55874">
    <property type="entry name" value="ATPase domain of HSP90 chaperone/DNA topoisomerase II/histidine kinase"/>
    <property type="match status" value="1"/>
</dbReference>
<feature type="transmembrane region" description="Helical" evidence="1">
    <location>
        <begin position="179"/>
        <end position="199"/>
    </location>
</feature>
<gene>
    <name evidence="3" type="ORF">KDK92_04125</name>
</gene>
<comment type="caution">
    <text evidence="3">The sequence shown here is derived from an EMBL/GenBank/DDBJ whole genome shotgun (WGS) entry which is preliminary data.</text>
</comment>
<dbReference type="PANTHER" id="PTHR40448">
    <property type="entry name" value="TWO-COMPONENT SENSOR HISTIDINE KINASE"/>
    <property type="match status" value="1"/>
</dbReference>
<evidence type="ECO:0000313" key="3">
    <source>
        <dbReference type="EMBL" id="MCM1988918.1"/>
    </source>
</evidence>
<name>A0A9J6NY53_9CLOT</name>